<evidence type="ECO:0000256" key="3">
    <source>
        <dbReference type="ARBA" id="ARBA00022694"/>
    </source>
</evidence>
<dbReference type="GO" id="GO:0008270">
    <property type="term" value="F:zinc ion binding"/>
    <property type="evidence" value="ECO:0007669"/>
    <property type="project" value="UniProtKB-UniRule"/>
</dbReference>
<evidence type="ECO:0000256" key="1">
    <source>
        <dbReference type="ARBA" id="ARBA00010669"/>
    </source>
</evidence>
<dbReference type="Gene3D" id="1.10.150.20">
    <property type="entry name" value="5' to 3' exonuclease, C-terminal subdomain"/>
    <property type="match status" value="1"/>
</dbReference>
<dbReference type="CDD" id="cd01285">
    <property type="entry name" value="nucleoside_deaminase"/>
    <property type="match status" value="1"/>
</dbReference>
<dbReference type="STRING" id="1522312.GCA_900177895_00745"/>
<dbReference type="EMBL" id="FXUV02000016">
    <property type="protein sequence ID" value="SNB62699.1"/>
    <property type="molecule type" value="Genomic_DNA"/>
</dbReference>
<comment type="cofactor">
    <cofactor evidence="8">
        <name>Zn(2+)</name>
        <dbReference type="ChEBI" id="CHEBI:29105"/>
    </cofactor>
    <text evidence="8">Binds 1 zinc ion per subunit.</text>
</comment>
<evidence type="ECO:0000256" key="7">
    <source>
        <dbReference type="ARBA" id="ARBA00048045"/>
    </source>
</evidence>
<dbReference type="GO" id="GO:0052717">
    <property type="term" value="F:tRNA-specific adenosine-34 deaminase activity"/>
    <property type="evidence" value="ECO:0007669"/>
    <property type="project" value="UniProtKB-UniRule"/>
</dbReference>
<dbReference type="Gene3D" id="3.40.140.10">
    <property type="entry name" value="Cytidine Deaminase, domain 2"/>
    <property type="match status" value="1"/>
</dbReference>
<name>A0A238TCL9_9NEIS</name>
<protein>
    <recommendedName>
        <fullName evidence="8">tRNA-specific adenosine deaminase</fullName>
        <ecNumber evidence="8">3.5.4.33</ecNumber>
    </recommendedName>
</protein>
<evidence type="ECO:0000256" key="5">
    <source>
        <dbReference type="ARBA" id="ARBA00022801"/>
    </source>
</evidence>
<dbReference type="NCBIfam" id="NF008113">
    <property type="entry name" value="PRK10860.1"/>
    <property type="match status" value="1"/>
</dbReference>
<feature type="binding site" evidence="8">
    <location>
        <position position="175"/>
    </location>
    <ligand>
        <name>Zn(2+)</name>
        <dbReference type="ChEBI" id="CHEBI:29105"/>
        <note>catalytic</note>
    </ligand>
</feature>
<evidence type="ECO:0000256" key="4">
    <source>
        <dbReference type="ARBA" id="ARBA00022723"/>
    </source>
</evidence>
<keyword evidence="12" id="KW-1185">Reference proteome</keyword>
<dbReference type="RefSeq" id="WP_095062239.1">
    <property type="nucleotide sequence ID" value="NZ_FXUV02000016.1"/>
</dbReference>
<dbReference type="PROSITE" id="PS51747">
    <property type="entry name" value="CYT_DCMP_DEAMINASES_2"/>
    <property type="match status" value="1"/>
</dbReference>
<keyword evidence="6 8" id="KW-0862">Zinc</keyword>
<comment type="function">
    <text evidence="8">Catalyzes the deamination of adenosine to inosine at the wobble position 34 of tRNA(Arg2).</text>
</comment>
<dbReference type="SUPFAM" id="SSF53927">
    <property type="entry name" value="Cytidine deaminase-like"/>
    <property type="match status" value="1"/>
</dbReference>
<dbReference type="GO" id="GO:0002100">
    <property type="term" value="P:tRNA wobble adenosine to inosine editing"/>
    <property type="evidence" value="ECO:0007669"/>
    <property type="project" value="UniProtKB-UniRule"/>
</dbReference>
<evidence type="ECO:0000256" key="2">
    <source>
        <dbReference type="ARBA" id="ARBA00011738"/>
    </source>
</evidence>
<reference evidence="11 12" key="2">
    <citation type="submission" date="2017-06" db="EMBL/GenBank/DDBJ databases">
        <authorList>
            <person name="Kim H.J."/>
            <person name="Triplett B.A."/>
        </authorList>
    </citation>
    <scope>NUCLEOTIDE SEQUENCE [LARGE SCALE GENOMIC DNA]</scope>
    <source>
        <strain evidence="11">Kingella_eburonensis</strain>
    </source>
</reference>
<evidence type="ECO:0000256" key="6">
    <source>
        <dbReference type="ARBA" id="ARBA00022833"/>
    </source>
</evidence>
<keyword evidence="3 8" id="KW-0819">tRNA processing</keyword>
<dbReference type="InterPro" id="IPR016192">
    <property type="entry name" value="APOBEC/CMP_deaminase_Zn-bd"/>
</dbReference>
<dbReference type="PANTHER" id="PTHR11079">
    <property type="entry name" value="CYTOSINE DEAMINASE FAMILY MEMBER"/>
    <property type="match status" value="1"/>
</dbReference>
<evidence type="ECO:0000313" key="11">
    <source>
        <dbReference type="EMBL" id="SNB62699.1"/>
    </source>
</evidence>
<organism evidence="11 12">
    <name type="scientific">Kingella negevensis</name>
    <dbReference type="NCBI Taxonomy" id="1522312"/>
    <lineage>
        <taxon>Bacteria</taxon>
        <taxon>Pseudomonadati</taxon>
        <taxon>Pseudomonadota</taxon>
        <taxon>Betaproteobacteria</taxon>
        <taxon>Neisseriales</taxon>
        <taxon>Neisseriaceae</taxon>
        <taxon>Kingella</taxon>
    </lineage>
</organism>
<dbReference type="EC" id="3.5.4.33" evidence="8"/>
<gene>
    <name evidence="8 11" type="primary">tadA</name>
    <name evidence="11" type="ORF">KEBURONENSIS_01014</name>
    <name evidence="10" type="ORF">KEBURONENSIS_01090</name>
</gene>
<reference evidence="10" key="1">
    <citation type="submission" date="2017-05" db="EMBL/GenBank/DDBJ databases">
        <authorList>
            <person name="Song R."/>
            <person name="Chenine A.L."/>
            <person name="Ruprecht R.M."/>
        </authorList>
    </citation>
    <scope>NUCLEOTIDE SEQUENCE</scope>
    <source>
        <strain evidence="10">Kingella_eburonensis</strain>
    </source>
</reference>
<dbReference type="AlphaFoldDB" id="A0A238TCL9"/>
<dbReference type="Pfam" id="PF14437">
    <property type="entry name" value="MafB19-deam"/>
    <property type="match status" value="1"/>
</dbReference>
<keyword evidence="5 8" id="KW-0378">Hydrolase</keyword>
<accession>A0A238TCL9</accession>
<dbReference type="InterPro" id="IPR058535">
    <property type="entry name" value="MafB19-deam"/>
</dbReference>
<comment type="similarity">
    <text evidence="1">Belongs to the cytidine and deoxycytidylate deaminase family. ADAT2 subfamily.</text>
</comment>
<evidence type="ECO:0000313" key="10">
    <source>
        <dbReference type="EMBL" id="SMQ12081.1"/>
    </source>
</evidence>
<dbReference type="Proteomes" id="UP000215450">
    <property type="component" value="Unassembled WGS sequence"/>
</dbReference>
<comment type="catalytic activity">
    <reaction evidence="7 8">
        <text>adenosine(34) in tRNA + H2O + H(+) = inosine(34) in tRNA + NH4(+)</text>
        <dbReference type="Rhea" id="RHEA:43168"/>
        <dbReference type="Rhea" id="RHEA-COMP:10373"/>
        <dbReference type="Rhea" id="RHEA-COMP:10374"/>
        <dbReference type="ChEBI" id="CHEBI:15377"/>
        <dbReference type="ChEBI" id="CHEBI:15378"/>
        <dbReference type="ChEBI" id="CHEBI:28938"/>
        <dbReference type="ChEBI" id="CHEBI:74411"/>
        <dbReference type="ChEBI" id="CHEBI:82852"/>
        <dbReference type="EC" id="3.5.4.33"/>
    </reaction>
</comment>
<feature type="domain" description="CMP/dCMP-type deaminase" evidence="9">
    <location>
        <begin position="91"/>
        <end position="202"/>
    </location>
</feature>
<evidence type="ECO:0000313" key="12">
    <source>
        <dbReference type="Proteomes" id="UP000215450"/>
    </source>
</evidence>
<dbReference type="EMBL" id="FXUV01000014">
    <property type="protein sequence ID" value="SMQ12081.1"/>
    <property type="molecule type" value="Genomic_DNA"/>
</dbReference>
<dbReference type="InterPro" id="IPR007077">
    <property type="entry name" value="TfoX_C"/>
</dbReference>
<feature type="binding site" evidence="8">
    <location>
        <position position="172"/>
    </location>
    <ligand>
        <name>Zn(2+)</name>
        <dbReference type="ChEBI" id="CHEBI:29105"/>
        <note>catalytic</note>
    </ligand>
</feature>
<feature type="active site" description="Proton donor" evidence="8">
    <location>
        <position position="144"/>
    </location>
</feature>
<feature type="binding site" evidence="8">
    <location>
        <position position="142"/>
    </location>
    <ligand>
        <name>Zn(2+)</name>
        <dbReference type="ChEBI" id="CHEBI:29105"/>
        <note>catalytic</note>
    </ligand>
</feature>
<dbReference type="PANTHER" id="PTHR11079:SF202">
    <property type="entry name" value="TRNA-SPECIFIC ADENOSINE DEAMINASE"/>
    <property type="match status" value="1"/>
</dbReference>
<evidence type="ECO:0000259" key="9">
    <source>
        <dbReference type="PROSITE" id="PS51747"/>
    </source>
</evidence>
<dbReference type="InterPro" id="IPR016193">
    <property type="entry name" value="Cytidine_deaminase-like"/>
</dbReference>
<sequence>MKLTTPPLSPKVIAQLVDLNIHTLADLQATNPCYAFLLLKQSGLSVTKSVFWQLVALYSLKSVQDLSEQERQFWEQQLHEMPPVAIFPPQNEMVQFMQAALFQAALAAELGEVPVGAIVVHQGNIIAQAHNRCVVDCNISHHAEIQALAMAGQVLGNYRLNECDMYVSLEPCAMCASAIIQARVARVTFAASEPKTGAAGSVIDLFTNTTLNKHTAILGGVLAEEAQQQLQTFFRLRRETHVSHSVNSNLQKLT</sequence>
<comment type="subunit">
    <text evidence="2 8">Homodimer.</text>
</comment>
<dbReference type="InterPro" id="IPR002125">
    <property type="entry name" value="CMP_dCMP_dom"/>
</dbReference>
<dbReference type="Pfam" id="PF04994">
    <property type="entry name" value="TfoX_C"/>
    <property type="match status" value="1"/>
</dbReference>
<dbReference type="PROSITE" id="PS00903">
    <property type="entry name" value="CYT_DCMP_DEAMINASES_1"/>
    <property type="match status" value="1"/>
</dbReference>
<dbReference type="InterPro" id="IPR028883">
    <property type="entry name" value="tRNA_aden_deaminase"/>
</dbReference>
<dbReference type="OrthoDB" id="9802676at2"/>
<evidence type="ECO:0000256" key="8">
    <source>
        <dbReference type="HAMAP-Rule" id="MF_00972"/>
    </source>
</evidence>
<proteinExistence type="inferred from homology"/>
<dbReference type="HAMAP" id="MF_00972">
    <property type="entry name" value="tRNA_aden_deaminase"/>
    <property type="match status" value="1"/>
</dbReference>
<keyword evidence="4 8" id="KW-0479">Metal-binding</keyword>